<comment type="caution">
    <text evidence="2">The sequence shown here is derived from an EMBL/GenBank/DDBJ whole genome shotgun (WGS) entry which is preliminary data.</text>
</comment>
<name>A0AAW0D5G5_9AGAR</name>
<reference evidence="2 3" key="1">
    <citation type="submission" date="2024-01" db="EMBL/GenBank/DDBJ databases">
        <title>A draft genome for a cacao thread blight-causing isolate of Paramarasmius palmivorus.</title>
        <authorList>
            <person name="Baruah I.K."/>
            <person name="Bukari Y."/>
            <person name="Amoako-Attah I."/>
            <person name="Meinhardt L.W."/>
            <person name="Bailey B.A."/>
            <person name="Cohen S.P."/>
        </authorList>
    </citation>
    <scope>NUCLEOTIDE SEQUENCE [LARGE SCALE GENOMIC DNA]</scope>
    <source>
        <strain evidence="2 3">GH-12</strain>
    </source>
</reference>
<evidence type="ECO:0000313" key="3">
    <source>
        <dbReference type="Proteomes" id="UP001383192"/>
    </source>
</evidence>
<feature type="signal peptide" evidence="1">
    <location>
        <begin position="1"/>
        <end position="18"/>
    </location>
</feature>
<feature type="chain" id="PRO_5043631521" description="Hydrophobin" evidence="1">
    <location>
        <begin position="19"/>
        <end position="120"/>
    </location>
</feature>
<sequence length="120" mass="12453">MFSRILILTLIAVNYVCAAPSVATTDPNGVQCAPQEHKECCKTYDVVTENNRNATLDKIVAHNPGKVVTIGDLIIGKAVGFECAPVGVQNCASSFRAMCCGPNTASGGLVNVALGCNALL</sequence>
<keyword evidence="3" id="KW-1185">Reference proteome</keyword>
<evidence type="ECO:0008006" key="4">
    <source>
        <dbReference type="Google" id="ProtNLM"/>
    </source>
</evidence>
<gene>
    <name evidence="2" type="ORF">VNI00_007018</name>
</gene>
<evidence type="ECO:0000256" key="1">
    <source>
        <dbReference type="SAM" id="SignalP"/>
    </source>
</evidence>
<keyword evidence="1" id="KW-0732">Signal</keyword>
<dbReference type="Proteomes" id="UP001383192">
    <property type="component" value="Unassembled WGS sequence"/>
</dbReference>
<dbReference type="EMBL" id="JAYKXP010000022">
    <property type="protein sequence ID" value="KAK7046023.1"/>
    <property type="molecule type" value="Genomic_DNA"/>
</dbReference>
<accession>A0AAW0D5G5</accession>
<protein>
    <recommendedName>
        <fullName evidence="4">Hydrophobin</fullName>
    </recommendedName>
</protein>
<organism evidence="2 3">
    <name type="scientific">Paramarasmius palmivorus</name>
    <dbReference type="NCBI Taxonomy" id="297713"/>
    <lineage>
        <taxon>Eukaryota</taxon>
        <taxon>Fungi</taxon>
        <taxon>Dikarya</taxon>
        <taxon>Basidiomycota</taxon>
        <taxon>Agaricomycotina</taxon>
        <taxon>Agaricomycetes</taxon>
        <taxon>Agaricomycetidae</taxon>
        <taxon>Agaricales</taxon>
        <taxon>Marasmiineae</taxon>
        <taxon>Marasmiaceae</taxon>
        <taxon>Paramarasmius</taxon>
    </lineage>
</organism>
<evidence type="ECO:0000313" key="2">
    <source>
        <dbReference type="EMBL" id="KAK7046023.1"/>
    </source>
</evidence>
<proteinExistence type="predicted"/>
<dbReference type="AlphaFoldDB" id="A0AAW0D5G5"/>